<protein>
    <recommendedName>
        <fullName evidence="6">TspB protein</fullName>
    </recommendedName>
</protein>
<feature type="region of interest" description="Disordered" evidence="1">
    <location>
        <begin position="325"/>
        <end position="411"/>
    </location>
</feature>
<dbReference type="AlphaFoldDB" id="A0A6J5E9B3"/>
<feature type="compositionally biased region" description="Gly residues" evidence="1">
    <location>
        <begin position="331"/>
        <end position="349"/>
    </location>
</feature>
<feature type="chain" id="PRO_5026811538" description="TspB protein" evidence="3">
    <location>
        <begin position="22"/>
        <end position="490"/>
    </location>
</feature>
<evidence type="ECO:0000256" key="2">
    <source>
        <dbReference type="SAM" id="Phobius"/>
    </source>
</evidence>
<feature type="compositionally biased region" description="Low complexity" evidence="1">
    <location>
        <begin position="369"/>
        <end position="381"/>
    </location>
</feature>
<organism evidence="4 5">
    <name type="scientific">Paraburkholderia humisilvae</name>
    <dbReference type="NCBI Taxonomy" id="627669"/>
    <lineage>
        <taxon>Bacteria</taxon>
        <taxon>Pseudomonadati</taxon>
        <taxon>Pseudomonadota</taxon>
        <taxon>Betaproteobacteria</taxon>
        <taxon>Burkholderiales</taxon>
        <taxon>Burkholderiaceae</taxon>
        <taxon>Paraburkholderia</taxon>
    </lineage>
</organism>
<evidence type="ECO:0000256" key="1">
    <source>
        <dbReference type="SAM" id="MobiDB-lite"/>
    </source>
</evidence>
<feature type="transmembrane region" description="Helical" evidence="2">
    <location>
        <begin position="470"/>
        <end position="488"/>
    </location>
</feature>
<evidence type="ECO:0000256" key="3">
    <source>
        <dbReference type="SAM" id="SignalP"/>
    </source>
</evidence>
<dbReference type="Proteomes" id="UP000494363">
    <property type="component" value="Unassembled WGS sequence"/>
</dbReference>
<dbReference type="EMBL" id="CADIKH010000020">
    <property type="protein sequence ID" value="CAB3762447.1"/>
    <property type="molecule type" value="Genomic_DNA"/>
</dbReference>
<dbReference type="RefSeq" id="WP_175228510.1">
    <property type="nucleotide sequence ID" value="NZ_CADIKH010000020.1"/>
</dbReference>
<keyword evidence="5" id="KW-1185">Reference proteome</keyword>
<gene>
    <name evidence="4" type="ORF">LMG29542_04360</name>
</gene>
<keyword evidence="2" id="KW-1133">Transmembrane helix</keyword>
<accession>A0A6J5E9B3</accession>
<reference evidence="4 5" key="1">
    <citation type="submission" date="2020-04" db="EMBL/GenBank/DDBJ databases">
        <authorList>
            <person name="De Canck E."/>
        </authorList>
    </citation>
    <scope>NUCLEOTIDE SEQUENCE [LARGE SCALE GENOMIC DNA]</scope>
    <source>
        <strain evidence="4 5">LMG 29542</strain>
    </source>
</reference>
<evidence type="ECO:0000313" key="4">
    <source>
        <dbReference type="EMBL" id="CAB3762447.1"/>
    </source>
</evidence>
<feature type="signal peptide" evidence="3">
    <location>
        <begin position="1"/>
        <end position="21"/>
    </location>
</feature>
<proteinExistence type="predicted"/>
<name>A0A6J5E9B3_9BURK</name>
<keyword evidence="3" id="KW-0732">Signal</keyword>
<keyword evidence="2" id="KW-0812">Transmembrane</keyword>
<evidence type="ECO:0008006" key="6">
    <source>
        <dbReference type="Google" id="ProtNLM"/>
    </source>
</evidence>
<sequence length="490" mass="50030">MDKRKGVCLLLALLVAGRVQAGQVLSFDEQGRITASVNDSSTNYTYGKFQTETSGLLYKKLGVKGMSPTDPAVTRTVQGVEQVAAGVAVGRLAFGGGWLGIVAGAVINAVVFAAVALGLDNLVKWLFGSGNSVTATTTGTVAPPDGSFFYFSDTRVWPEKCGQLLEKDFLTDTAAANAELAAGGKSGAPVVCSGVDPAKVVQYILDSCDGNGNCTTHGINPIDGSTINNGLKFQKSFGIPPNLVDAPAGGDGSPVISDYETAVANLPESEKSQPVNPELAADVVNALWQQASQLPGYAGVAYDPSNPVTTQEAADWQAANPAYTPTVGDAVGTGTGSGTQGQTGSGGSVGALPINNSPGSADPTPGVNPGTDTGTEPGDGTSPQDGQCGAPGEPACEVDWGTNPGTPEPTLESTPTIDMILGPIVNMLPGFRSFQLPAHTGTCPVATFSIFGNSYTMDQHCTLFEQNRTAISAAFALVFLLASVFIVLTA</sequence>
<keyword evidence="2" id="KW-0472">Membrane</keyword>
<evidence type="ECO:0000313" key="5">
    <source>
        <dbReference type="Proteomes" id="UP000494363"/>
    </source>
</evidence>